<keyword evidence="6" id="KW-1185">Reference proteome</keyword>
<evidence type="ECO:0000256" key="3">
    <source>
        <dbReference type="ARBA" id="ARBA00022679"/>
    </source>
</evidence>
<dbReference type="AlphaFoldDB" id="A0A0N0V531"/>
<reference evidence="5 6" key="1">
    <citation type="submission" date="2015-04" db="EMBL/GenBank/DDBJ databases">
        <title>The draft genome sequence of Fusarium langsethiae, a T-2/HT-2 mycotoxin producer.</title>
        <authorList>
            <person name="Lysoe E."/>
            <person name="Divon H.H."/>
            <person name="Terzi V."/>
            <person name="Orru L."/>
            <person name="Lamontanara A."/>
            <person name="Kolseth A.-K."/>
            <person name="Frandsen R.J."/>
            <person name="Nielsen K."/>
            <person name="Thrane U."/>
        </authorList>
    </citation>
    <scope>NUCLEOTIDE SEQUENCE [LARGE SCALE GENOMIC DNA]</scope>
    <source>
        <strain evidence="5 6">Fl201059</strain>
    </source>
</reference>
<organism evidence="5 6">
    <name type="scientific">Fusarium langsethiae</name>
    <dbReference type="NCBI Taxonomy" id="179993"/>
    <lineage>
        <taxon>Eukaryota</taxon>
        <taxon>Fungi</taxon>
        <taxon>Dikarya</taxon>
        <taxon>Ascomycota</taxon>
        <taxon>Pezizomycotina</taxon>
        <taxon>Sordariomycetes</taxon>
        <taxon>Hypocreomycetidae</taxon>
        <taxon>Hypocreales</taxon>
        <taxon>Nectriaceae</taxon>
        <taxon>Fusarium</taxon>
    </lineage>
</organism>
<evidence type="ECO:0000313" key="6">
    <source>
        <dbReference type="Proteomes" id="UP000037904"/>
    </source>
</evidence>
<dbReference type="InterPro" id="IPR008630">
    <property type="entry name" value="Glyco_trans_34"/>
</dbReference>
<keyword evidence="4" id="KW-0812">Transmembrane</keyword>
<comment type="similarity">
    <text evidence="1">Belongs to the glycosyltransferase 34 family.</text>
</comment>
<keyword evidence="4" id="KW-0472">Membrane</keyword>
<proteinExistence type="inferred from homology"/>
<dbReference type="GO" id="GO:0016757">
    <property type="term" value="F:glycosyltransferase activity"/>
    <property type="evidence" value="ECO:0007669"/>
    <property type="project" value="UniProtKB-KW"/>
</dbReference>
<dbReference type="PANTHER" id="PTHR31306">
    <property type="entry name" value="ALPHA-1,6-MANNOSYLTRANSFERASE MNN11-RELATED"/>
    <property type="match status" value="1"/>
</dbReference>
<name>A0A0N0V531_FUSLA</name>
<keyword evidence="2" id="KW-0328">Glycosyltransferase</keyword>
<keyword evidence="4" id="KW-1133">Transmembrane helix</keyword>
<comment type="caution">
    <text evidence="5">The sequence shown here is derived from an EMBL/GenBank/DDBJ whole genome shotgun (WGS) entry which is preliminary data.</text>
</comment>
<evidence type="ECO:0000256" key="2">
    <source>
        <dbReference type="ARBA" id="ARBA00022676"/>
    </source>
</evidence>
<dbReference type="GO" id="GO:0000139">
    <property type="term" value="C:Golgi membrane"/>
    <property type="evidence" value="ECO:0007669"/>
    <property type="project" value="TreeGrafter"/>
</dbReference>
<feature type="transmembrane region" description="Helical" evidence="4">
    <location>
        <begin position="25"/>
        <end position="45"/>
    </location>
</feature>
<dbReference type="PANTHER" id="PTHR31306:SF3">
    <property type="entry name" value="NUCLEOTIDE-DIPHOSPHO-SUGAR TRANSFERASE DOMAIN-CONTAINING PROTEIN"/>
    <property type="match status" value="1"/>
</dbReference>
<keyword evidence="3" id="KW-0808">Transferase</keyword>
<dbReference type="EMBL" id="JXCE01000619">
    <property type="protein sequence ID" value="KPA36511.1"/>
    <property type="molecule type" value="Genomic_DNA"/>
</dbReference>
<dbReference type="OrthoDB" id="3763672at2759"/>
<dbReference type="Gene3D" id="3.90.550.10">
    <property type="entry name" value="Spore Coat Polysaccharide Biosynthesis Protein SpsA, Chain A"/>
    <property type="match status" value="1"/>
</dbReference>
<sequence length="381" mass="44144">MASSFASSSGDGTMSFNLYWLRRRLCQLLVITCTVFMLAYVALTWKQQEYTAFTYSFPTANHHGLRNASGLFAECWGPSIHPIDDPVFITDKGERFEVPYSSRRWLQPLGKRVVIIDTDTRLDTTEKNTMLHASPMDYKRLEGRTGGHLNHYLYALIHGYDYRLIRAPDYPDRYGTWVKPAILKEALNTHEFVVILDSDAVFTHLQLPIEWLMNLWDIRNETLVAMAEDLDNELDYDPQGKLILNTGFIIAKASERNQEMIGVWDNCPDRIDGCGKWKTQWAHEQTAFSYFIRYLFNEPNEVKAIPCDHANGNEYYEEGRGACRGVFVSHNWHTKDKTVEILQQNVMRAMVQRLHGQFQAGQQKLFIDGSRYSYPIKDMQI</sequence>
<evidence type="ECO:0000256" key="1">
    <source>
        <dbReference type="ARBA" id="ARBA00005664"/>
    </source>
</evidence>
<evidence type="ECO:0008006" key="7">
    <source>
        <dbReference type="Google" id="ProtNLM"/>
    </source>
</evidence>
<gene>
    <name evidence="5" type="ORF">FLAG1_10715</name>
</gene>
<dbReference type="InterPro" id="IPR029044">
    <property type="entry name" value="Nucleotide-diphossugar_trans"/>
</dbReference>
<dbReference type="Proteomes" id="UP000037904">
    <property type="component" value="Unassembled WGS sequence"/>
</dbReference>
<accession>A0A0N0V531</accession>
<protein>
    <recommendedName>
        <fullName evidence="7">Nucleotide-diphospho-sugar transferase domain-containing protein</fullName>
    </recommendedName>
</protein>
<evidence type="ECO:0000256" key="4">
    <source>
        <dbReference type="SAM" id="Phobius"/>
    </source>
</evidence>
<dbReference type="Pfam" id="PF05637">
    <property type="entry name" value="Glyco_transf_34"/>
    <property type="match status" value="1"/>
</dbReference>
<dbReference type="GO" id="GO:0006487">
    <property type="term" value="P:protein N-linked glycosylation"/>
    <property type="evidence" value="ECO:0007669"/>
    <property type="project" value="TreeGrafter"/>
</dbReference>
<evidence type="ECO:0000313" key="5">
    <source>
        <dbReference type="EMBL" id="KPA36511.1"/>
    </source>
</evidence>